<evidence type="ECO:0000259" key="6">
    <source>
        <dbReference type="SMART" id="SM01228"/>
    </source>
</evidence>
<dbReference type="InterPro" id="IPR047001">
    <property type="entry name" value="MnmG_C_subdom"/>
</dbReference>
<proteinExistence type="inferred from homology"/>
<dbReference type="Proteomes" id="UP000019246">
    <property type="component" value="Unassembled WGS sequence"/>
</dbReference>
<evidence type="ECO:0000256" key="4">
    <source>
        <dbReference type="ARBA" id="ARBA00022694"/>
    </source>
</evidence>
<dbReference type="PATRIC" id="fig|1265818.5.peg.2698"/>
<dbReference type="InterPro" id="IPR026904">
    <property type="entry name" value="MnmG_C"/>
</dbReference>
<dbReference type="Gene3D" id="1.10.150.570">
    <property type="entry name" value="GidA associated domain, C-terminal subdomain"/>
    <property type="match status" value="1"/>
</dbReference>
<sequence length="47" mass="5065">MATEAVEKLKKIEPLSIAQASRISGVNPADISILLVYIEQGKIAKVK</sequence>
<protein>
    <submittedName>
        <fullName evidence="7">tRNA uridine 5-carboxymethylaminomethyl modification enzyme GidA</fullName>
    </submittedName>
</protein>
<keyword evidence="4" id="KW-0819">tRNA processing</keyword>
<organism evidence="7 8">
    <name type="scientific">Listeria aquatica FSL S10-1188</name>
    <dbReference type="NCBI Taxonomy" id="1265818"/>
    <lineage>
        <taxon>Bacteria</taxon>
        <taxon>Bacillati</taxon>
        <taxon>Bacillota</taxon>
        <taxon>Bacilli</taxon>
        <taxon>Bacillales</taxon>
        <taxon>Listeriaceae</taxon>
        <taxon>Listeria</taxon>
    </lineage>
</organism>
<name>W7B407_9LIST</name>
<dbReference type="STRING" id="1265818.MAQA_13396"/>
<keyword evidence="8" id="KW-1185">Reference proteome</keyword>
<comment type="cofactor">
    <cofactor evidence="1">
        <name>FAD</name>
        <dbReference type="ChEBI" id="CHEBI:57692"/>
    </cofactor>
</comment>
<keyword evidence="5" id="KW-0274">FAD</keyword>
<evidence type="ECO:0000256" key="5">
    <source>
        <dbReference type="ARBA" id="ARBA00022827"/>
    </source>
</evidence>
<dbReference type="EMBL" id="AOCG01000013">
    <property type="protein sequence ID" value="EUJ17476.1"/>
    <property type="molecule type" value="Genomic_DNA"/>
</dbReference>
<keyword evidence="3" id="KW-0285">Flavoprotein</keyword>
<dbReference type="InterPro" id="IPR044920">
    <property type="entry name" value="MnmG_C_subdom_sf"/>
</dbReference>
<evidence type="ECO:0000313" key="7">
    <source>
        <dbReference type="EMBL" id="EUJ17476.1"/>
    </source>
</evidence>
<comment type="caution">
    <text evidence="7">The sequence shown here is derived from an EMBL/GenBank/DDBJ whole genome shotgun (WGS) entry which is preliminary data.</text>
</comment>
<dbReference type="AlphaFoldDB" id="W7B407"/>
<evidence type="ECO:0000256" key="2">
    <source>
        <dbReference type="ARBA" id="ARBA00007653"/>
    </source>
</evidence>
<dbReference type="FunFam" id="1.10.150.570:FF:000001">
    <property type="entry name" value="tRNA uridine 5-carboxymethylaminomethyl modification enzyme MnmG"/>
    <property type="match status" value="1"/>
</dbReference>
<evidence type="ECO:0000256" key="1">
    <source>
        <dbReference type="ARBA" id="ARBA00001974"/>
    </source>
</evidence>
<evidence type="ECO:0000256" key="3">
    <source>
        <dbReference type="ARBA" id="ARBA00022630"/>
    </source>
</evidence>
<gene>
    <name evidence="7" type="ORF">MAQA_13396</name>
</gene>
<feature type="domain" description="tRNA uridine 5-carboxymethylaminomethyl modification enzyme C-terminal subdomain" evidence="6">
    <location>
        <begin position="1"/>
        <end position="36"/>
    </location>
</feature>
<dbReference type="Pfam" id="PF13932">
    <property type="entry name" value="SAM_GIDA_C"/>
    <property type="match status" value="1"/>
</dbReference>
<evidence type="ECO:0000313" key="8">
    <source>
        <dbReference type="Proteomes" id="UP000019246"/>
    </source>
</evidence>
<dbReference type="GO" id="GO:0002098">
    <property type="term" value="P:tRNA wobble uridine modification"/>
    <property type="evidence" value="ECO:0007669"/>
    <property type="project" value="UniProtKB-ARBA"/>
</dbReference>
<dbReference type="SMART" id="SM01228">
    <property type="entry name" value="GIDA_assoc_3"/>
    <property type="match status" value="1"/>
</dbReference>
<comment type="similarity">
    <text evidence="2">Belongs to the MnmG family.</text>
</comment>
<reference evidence="7 8" key="1">
    <citation type="journal article" date="2014" name="Int. J. Syst. Evol. Microbiol.">
        <title>Listeria floridensis sp. nov., Listeria aquatica sp. nov., Listeria cornellensis sp. nov., Listeria riparia sp. nov. and Listeria grandensis sp. nov., from agricultural and natural environments.</title>
        <authorList>
            <person name="den Bakker H.C."/>
            <person name="Warchocki S."/>
            <person name="Wright E.M."/>
            <person name="Allred A.F."/>
            <person name="Ahlstrom C."/>
            <person name="Manuel C.S."/>
            <person name="Stasiewicz M.J."/>
            <person name="Burrell A."/>
            <person name="Roof S."/>
            <person name="Strawn L."/>
            <person name="Fortes E.D."/>
            <person name="Nightingale K.K."/>
            <person name="Kephart D."/>
            <person name="Wiedmann M."/>
        </authorList>
    </citation>
    <scope>NUCLEOTIDE SEQUENCE [LARGE SCALE GENOMIC DNA]</scope>
    <source>
        <strain evidence="7 8">FSL S10-1188</strain>
    </source>
</reference>
<accession>W7B407</accession>